<organism evidence="2 3">
    <name type="scientific">Candidatus Buchananbacteria bacterium CG10_big_fil_rev_8_21_14_0_10_42_9</name>
    <dbReference type="NCBI Taxonomy" id="1974526"/>
    <lineage>
        <taxon>Bacteria</taxon>
        <taxon>Candidatus Buchananiibacteriota</taxon>
    </lineage>
</organism>
<dbReference type="GO" id="GO:0000287">
    <property type="term" value="F:magnesium ion binding"/>
    <property type="evidence" value="ECO:0007669"/>
    <property type="project" value="TreeGrafter"/>
</dbReference>
<protein>
    <recommendedName>
        <fullName evidence="1">CYTH domain-containing protein</fullName>
    </recommendedName>
</protein>
<dbReference type="InterPro" id="IPR033469">
    <property type="entry name" value="CYTH-like_dom_sf"/>
</dbReference>
<gene>
    <name evidence="2" type="ORF">COT81_01500</name>
</gene>
<dbReference type="Proteomes" id="UP000230935">
    <property type="component" value="Unassembled WGS sequence"/>
</dbReference>
<dbReference type="PROSITE" id="PS51707">
    <property type="entry name" value="CYTH"/>
    <property type="match status" value="1"/>
</dbReference>
<dbReference type="SUPFAM" id="SSF55154">
    <property type="entry name" value="CYTH-like phosphatases"/>
    <property type="match status" value="1"/>
</dbReference>
<dbReference type="AlphaFoldDB" id="A0A2H0W2A9"/>
<evidence type="ECO:0000259" key="1">
    <source>
        <dbReference type="PROSITE" id="PS51707"/>
    </source>
</evidence>
<dbReference type="GO" id="GO:0042357">
    <property type="term" value="P:thiamine diphosphate metabolic process"/>
    <property type="evidence" value="ECO:0007669"/>
    <property type="project" value="TreeGrafter"/>
</dbReference>
<evidence type="ECO:0000313" key="2">
    <source>
        <dbReference type="EMBL" id="PIS05437.1"/>
    </source>
</evidence>
<dbReference type="EMBL" id="PEZZ01000007">
    <property type="protein sequence ID" value="PIS05437.1"/>
    <property type="molecule type" value="Genomic_DNA"/>
</dbReference>
<dbReference type="Gene3D" id="2.40.320.10">
    <property type="entry name" value="Hypothetical Protein Pfu-838710-001"/>
    <property type="match status" value="1"/>
</dbReference>
<dbReference type="Pfam" id="PF01928">
    <property type="entry name" value="CYTH"/>
    <property type="match status" value="1"/>
</dbReference>
<comment type="caution">
    <text evidence="2">The sequence shown here is derived from an EMBL/GenBank/DDBJ whole genome shotgun (WGS) entry which is preliminary data.</text>
</comment>
<dbReference type="InterPro" id="IPR039582">
    <property type="entry name" value="THTPA"/>
</dbReference>
<accession>A0A2H0W2A9</accession>
<dbReference type="GO" id="GO:0050333">
    <property type="term" value="F:thiamine triphosphate phosphatase activity"/>
    <property type="evidence" value="ECO:0007669"/>
    <property type="project" value="InterPro"/>
</dbReference>
<dbReference type="PANTHER" id="PTHR14586">
    <property type="entry name" value="THIAMINE-TRIPHOSPHATASE"/>
    <property type="match status" value="1"/>
</dbReference>
<dbReference type="InterPro" id="IPR023577">
    <property type="entry name" value="CYTH_domain"/>
</dbReference>
<name>A0A2H0W2A9_9BACT</name>
<sequence length="195" mass="22466">MIEVEKNFELNLGEKEKLIKKAVPTKKISFVDSYYDTVDYDLTKKDLWLRTRDGKFQLKAPLNKQSIHERSTDQYKEIENEAEIARELGLALRTNLADTLKEKDILPFATIKTERDSYRSGKFNLDFDEMDFGFSTFEVEILVDNEADIAAAENDILTFAKEYGIVSKLGHGKLLEYLIRFNPKHSKALVDSCVV</sequence>
<proteinExistence type="predicted"/>
<dbReference type="PANTHER" id="PTHR14586:SF1">
    <property type="entry name" value="THIAMINE-TRIPHOSPHATASE"/>
    <property type="match status" value="1"/>
</dbReference>
<dbReference type="SMART" id="SM01118">
    <property type="entry name" value="CYTH"/>
    <property type="match status" value="1"/>
</dbReference>
<evidence type="ECO:0000313" key="3">
    <source>
        <dbReference type="Proteomes" id="UP000230935"/>
    </source>
</evidence>
<reference evidence="3" key="1">
    <citation type="submission" date="2017-09" db="EMBL/GenBank/DDBJ databases">
        <title>Depth-based differentiation of microbial function through sediment-hosted aquifers and enrichment of novel symbionts in the deep terrestrial subsurface.</title>
        <authorList>
            <person name="Probst A.J."/>
            <person name="Ladd B."/>
            <person name="Jarett J.K."/>
            <person name="Geller-Mcgrath D.E."/>
            <person name="Sieber C.M.K."/>
            <person name="Emerson J.B."/>
            <person name="Anantharaman K."/>
            <person name="Thomas B.C."/>
            <person name="Malmstrom R."/>
            <person name="Stieglmeier M."/>
            <person name="Klingl A."/>
            <person name="Woyke T."/>
            <person name="Ryan C.M."/>
            <person name="Banfield J.F."/>
        </authorList>
    </citation>
    <scope>NUCLEOTIDE SEQUENCE [LARGE SCALE GENOMIC DNA]</scope>
</reference>
<feature type="domain" description="CYTH" evidence="1">
    <location>
        <begin position="1"/>
        <end position="181"/>
    </location>
</feature>